<dbReference type="Proteomes" id="UP001229421">
    <property type="component" value="Unassembled WGS sequence"/>
</dbReference>
<proteinExistence type="predicted"/>
<evidence type="ECO:0000313" key="2">
    <source>
        <dbReference type="EMBL" id="KAK1422636.1"/>
    </source>
</evidence>
<dbReference type="EMBL" id="JAUHHV010000005">
    <property type="protein sequence ID" value="KAK1422636.1"/>
    <property type="molecule type" value="Genomic_DNA"/>
</dbReference>
<organism evidence="2 3">
    <name type="scientific">Tagetes erecta</name>
    <name type="common">African marigold</name>
    <dbReference type="NCBI Taxonomy" id="13708"/>
    <lineage>
        <taxon>Eukaryota</taxon>
        <taxon>Viridiplantae</taxon>
        <taxon>Streptophyta</taxon>
        <taxon>Embryophyta</taxon>
        <taxon>Tracheophyta</taxon>
        <taxon>Spermatophyta</taxon>
        <taxon>Magnoliopsida</taxon>
        <taxon>eudicotyledons</taxon>
        <taxon>Gunneridae</taxon>
        <taxon>Pentapetalae</taxon>
        <taxon>asterids</taxon>
        <taxon>campanulids</taxon>
        <taxon>Asterales</taxon>
        <taxon>Asteraceae</taxon>
        <taxon>Asteroideae</taxon>
        <taxon>Heliantheae alliance</taxon>
        <taxon>Tageteae</taxon>
        <taxon>Tagetes</taxon>
    </lineage>
</organism>
<reference evidence="2" key="1">
    <citation type="journal article" date="2023" name="bioRxiv">
        <title>Improved chromosome-level genome assembly for marigold (Tagetes erecta).</title>
        <authorList>
            <person name="Jiang F."/>
            <person name="Yuan L."/>
            <person name="Wang S."/>
            <person name="Wang H."/>
            <person name="Xu D."/>
            <person name="Wang A."/>
            <person name="Fan W."/>
        </authorList>
    </citation>
    <scope>NUCLEOTIDE SEQUENCE</scope>
    <source>
        <strain evidence="2">WSJ</strain>
        <tissue evidence="2">Leaf</tissue>
    </source>
</reference>
<gene>
    <name evidence="2" type="ORF">QVD17_17922</name>
</gene>
<dbReference type="AlphaFoldDB" id="A0AAD8KK73"/>
<keyword evidence="1" id="KW-0472">Membrane</keyword>
<sequence length="82" mass="9714">MQHTILILSNMFSLLNYANYLLIVVLIDIIRLCEFVYVLILATKVMGYCMKGLYLLRERVREIGSCHSLSIFQLEIVSERWW</sequence>
<keyword evidence="1" id="KW-1133">Transmembrane helix</keyword>
<comment type="caution">
    <text evidence="2">The sequence shown here is derived from an EMBL/GenBank/DDBJ whole genome shotgun (WGS) entry which is preliminary data.</text>
</comment>
<evidence type="ECO:0000256" key="1">
    <source>
        <dbReference type="SAM" id="Phobius"/>
    </source>
</evidence>
<evidence type="ECO:0000313" key="3">
    <source>
        <dbReference type="Proteomes" id="UP001229421"/>
    </source>
</evidence>
<feature type="transmembrane region" description="Helical" evidence="1">
    <location>
        <begin position="20"/>
        <end position="42"/>
    </location>
</feature>
<keyword evidence="1" id="KW-0812">Transmembrane</keyword>
<name>A0AAD8KK73_TARER</name>
<accession>A0AAD8KK73</accession>
<protein>
    <submittedName>
        <fullName evidence="2">Uncharacterized protein</fullName>
    </submittedName>
</protein>
<keyword evidence="3" id="KW-1185">Reference proteome</keyword>